<organism evidence="7 8">
    <name type="scientific">Arachis hypogaea</name>
    <name type="common">Peanut</name>
    <dbReference type="NCBI Taxonomy" id="3818"/>
    <lineage>
        <taxon>Eukaryota</taxon>
        <taxon>Viridiplantae</taxon>
        <taxon>Streptophyta</taxon>
        <taxon>Embryophyta</taxon>
        <taxon>Tracheophyta</taxon>
        <taxon>Spermatophyta</taxon>
        <taxon>Magnoliopsida</taxon>
        <taxon>eudicotyledons</taxon>
        <taxon>Gunneridae</taxon>
        <taxon>Pentapetalae</taxon>
        <taxon>rosids</taxon>
        <taxon>fabids</taxon>
        <taxon>Fabales</taxon>
        <taxon>Fabaceae</taxon>
        <taxon>Papilionoideae</taxon>
        <taxon>50 kb inversion clade</taxon>
        <taxon>dalbergioids sensu lato</taxon>
        <taxon>Dalbergieae</taxon>
        <taxon>Pterocarpus clade</taxon>
        <taxon>Arachis</taxon>
    </lineage>
</organism>
<evidence type="ECO:0000313" key="8">
    <source>
        <dbReference type="Proteomes" id="UP000289738"/>
    </source>
</evidence>
<dbReference type="GO" id="GO:0043531">
    <property type="term" value="F:ADP binding"/>
    <property type="evidence" value="ECO:0007669"/>
    <property type="project" value="InterPro"/>
</dbReference>
<keyword evidence="3" id="KW-0611">Plant defense</keyword>
<dbReference type="Gene3D" id="1.20.5.4130">
    <property type="match status" value="1"/>
</dbReference>
<dbReference type="SUPFAM" id="SSF52540">
    <property type="entry name" value="P-loop containing nucleoside triphosphate hydrolases"/>
    <property type="match status" value="1"/>
</dbReference>
<keyword evidence="1" id="KW-0677">Repeat</keyword>
<dbReference type="InterPro" id="IPR041118">
    <property type="entry name" value="Rx_N"/>
</dbReference>
<dbReference type="PANTHER" id="PTHR36766:SF40">
    <property type="entry name" value="DISEASE RESISTANCE PROTEIN RGA3"/>
    <property type="match status" value="1"/>
</dbReference>
<evidence type="ECO:0000256" key="4">
    <source>
        <dbReference type="ARBA" id="ARBA00022840"/>
    </source>
</evidence>
<dbReference type="GO" id="GO:0006952">
    <property type="term" value="P:defense response"/>
    <property type="evidence" value="ECO:0007669"/>
    <property type="project" value="UniProtKB-KW"/>
</dbReference>
<dbReference type="InterPro" id="IPR027417">
    <property type="entry name" value="P-loop_NTPase"/>
</dbReference>
<dbReference type="PANTHER" id="PTHR36766">
    <property type="entry name" value="PLANT BROAD-SPECTRUM MILDEW RESISTANCE PROTEIN RPW8"/>
    <property type="match status" value="1"/>
</dbReference>
<dbReference type="Proteomes" id="UP000289738">
    <property type="component" value="Chromosome A02"/>
</dbReference>
<name>A0A445EIA7_ARAHY</name>
<dbReference type="EMBL" id="SDMP01000002">
    <property type="protein sequence ID" value="RYR75195.1"/>
    <property type="molecule type" value="Genomic_DNA"/>
</dbReference>
<comment type="caution">
    <text evidence="7">The sequence shown here is derived from an EMBL/GenBank/DDBJ whole genome shotgun (WGS) entry which is preliminary data.</text>
</comment>
<dbReference type="GO" id="GO:0051707">
    <property type="term" value="P:response to other organism"/>
    <property type="evidence" value="ECO:0007669"/>
    <property type="project" value="UniProtKB-ARBA"/>
</dbReference>
<evidence type="ECO:0008006" key="9">
    <source>
        <dbReference type="Google" id="ProtNLM"/>
    </source>
</evidence>
<dbReference type="Pfam" id="PF00931">
    <property type="entry name" value="NB-ARC"/>
    <property type="match status" value="1"/>
</dbReference>
<feature type="domain" description="NB-ARC" evidence="5">
    <location>
        <begin position="165"/>
        <end position="227"/>
    </location>
</feature>
<evidence type="ECO:0000256" key="2">
    <source>
        <dbReference type="ARBA" id="ARBA00022741"/>
    </source>
</evidence>
<keyword evidence="4" id="KW-0067">ATP-binding</keyword>
<dbReference type="InterPro" id="IPR002182">
    <property type="entry name" value="NB-ARC"/>
</dbReference>
<dbReference type="AlphaFoldDB" id="A0A445EIA7"/>
<dbReference type="Pfam" id="PF18052">
    <property type="entry name" value="Rx_N"/>
    <property type="match status" value="1"/>
</dbReference>
<dbReference type="Gene3D" id="3.40.50.300">
    <property type="entry name" value="P-loop containing nucleotide triphosphate hydrolases"/>
    <property type="match status" value="1"/>
</dbReference>
<evidence type="ECO:0000259" key="5">
    <source>
        <dbReference type="Pfam" id="PF00931"/>
    </source>
</evidence>
<dbReference type="Gene3D" id="3.80.10.10">
    <property type="entry name" value="Ribonuclease Inhibitor"/>
    <property type="match status" value="1"/>
</dbReference>
<protein>
    <recommendedName>
        <fullName evidence="9">Rx N-terminal domain-containing protein</fullName>
    </recommendedName>
</protein>
<gene>
    <name evidence="7" type="ORF">Ahy_A02g009870</name>
</gene>
<evidence type="ECO:0000259" key="6">
    <source>
        <dbReference type="Pfam" id="PF18052"/>
    </source>
</evidence>
<feature type="domain" description="Disease resistance N-terminal" evidence="6">
    <location>
        <begin position="39"/>
        <end position="101"/>
    </location>
</feature>
<evidence type="ECO:0000256" key="1">
    <source>
        <dbReference type="ARBA" id="ARBA00022737"/>
    </source>
</evidence>
<dbReference type="STRING" id="3818.A0A445EIA7"/>
<evidence type="ECO:0000313" key="7">
    <source>
        <dbReference type="EMBL" id="RYR75195.1"/>
    </source>
</evidence>
<sequence>MAAELVGGALLSSFIDIVIDRLLTTDAVNLVLGKELGPDLVDRLKTALLGAEALVADAEMKQFGQPLVRKWLDSLRDAVYCAEDLLDTVLIKATTQKKECSCCSLSFFINRHRDDMVDNMERVVSRIEDLGKQKDFLGLEKIPTGGSSWRTPTSSLVRGNVYGREDDQKALVQMLKDNNEHHLSVIAIVGIGGVGKTTLAQWLYNNEESQDRRVYESGISVNVRGTTRCSSTSLHFLVLQISVICRRRTGCTQLDSSSSQIVREVGGITTLPEGGLPPNLKSLGVGGCEEQLRDLSWMANFHALTHLTISGYHCDNIKSYPEVGSLPHLPSLTTLNICWFYNLETLECNELLRLTSLQQLYISDCKKLENMEGEKLPPSLLLLQIQACGLLGEHCKNKHQLIWPKISHIPDINVF</sequence>
<proteinExistence type="predicted"/>
<dbReference type="GO" id="GO:0005524">
    <property type="term" value="F:ATP binding"/>
    <property type="evidence" value="ECO:0007669"/>
    <property type="project" value="UniProtKB-KW"/>
</dbReference>
<reference evidence="7 8" key="1">
    <citation type="submission" date="2019-01" db="EMBL/GenBank/DDBJ databases">
        <title>Sequencing of cultivated peanut Arachis hypogaea provides insights into genome evolution and oil improvement.</title>
        <authorList>
            <person name="Chen X."/>
        </authorList>
    </citation>
    <scope>NUCLEOTIDE SEQUENCE [LARGE SCALE GENOMIC DNA]</scope>
    <source>
        <strain evidence="8">cv. Fuhuasheng</strain>
        <tissue evidence="7">Leaves</tissue>
    </source>
</reference>
<evidence type="ECO:0000256" key="3">
    <source>
        <dbReference type="ARBA" id="ARBA00022821"/>
    </source>
</evidence>
<dbReference type="SUPFAM" id="SSF52058">
    <property type="entry name" value="L domain-like"/>
    <property type="match status" value="1"/>
</dbReference>
<dbReference type="InterPro" id="IPR032675">
    <property type="entry name" value="LRR_dom_sf"/>
</dbReference>
<keyword evidence="2" id="KW-0547">Nucleotide-binding</keyword>
<accession>A0A445EIA7</accession>
<keyword evidence="8" id="KW-1185">Reference proteome</keyword>